<feature type="signal peptide" evidence="1">
    <location>
        <begin position="1"/>
        <end position="21"/>
    </location>
</feature>
<keyword evidence="1" id="KW-0732">Signal</keyword>
<sequence length="56" mass="6488">MKKPLLLAFGLFLVFINQSHTQEATLTIDISSPQEKHNTAGCYWGQYNHIRWVINL</sequence>
<dbReference type="EMBL" id="UAUU01000009">
    <property type="protein sequence ID" value="SPZ87001.1"/>
    <property type="molecule type" value="Genomic_DNA"/>
</dbReference>
<reference evidence="2 3" key="1">
    <citation type="submission" date="2018-06" db="EMBL/GenBank/DDBJ databases">
        <authorList>
            <consortium name="Pathogen Informatics"/>
            <person name="Doyle S."/>
        </authorList>
    </citation>
    <scope>NUCLEOTIDE SEQUENCE [LARGE SCALE GENOMIC DNA]</scope>
    <source>
        <strain evidence="2 3">NCTC11343</strain>
    </source>
</reference>
<name>A0A2X2J3U1_SPHMU</name>
<evidence type="ECO:0000256" key="1">
    <source>
        <dbReference type="SAM" id="SignalP"/>
    </source>
</evidence>
<dbReference type="AlphaFoldDB" id="A0A2X2J3U1"/>
<evidence type="ECO:0000313" key="3">
    <source>
        <dbReference type="Proteomes" id="UP000251241"/>
    </source>
</evidence>
<dbReference type="Proteomes" id="UP000251241">
    <property type="component" value="Unassembled WGS sequence"/>
</dbReference>
<dbReference type="RefSeq" id="WP_172462402.1">
    <property type="nucleotide sequence ID" value="NZ_UAUU01000009.1"/>
</dbReference>
<evidence type="ECO:0000313" key="2">
    <source>
        <dbReference type="EMBL" id="SPZ87001.1"/>
    </source>
</evidence>
<protein>
    <submittedName>
        <fullName evidence="2">Uncharacterized protein</fullName>
    </submittedName>
</protein>
<proteinExistence type="predicted"/>
<feature type="chain" id="PRO_5016170055" evidence="1">
    <location>
        <begin position="22"/>
        <end position="56"/>
    </location>
</feature>
<organism evidence="2 3">
    <name type="scientific">Sphingobacterium multivorum</name>
    <dbReference type="NCBI Taxonomy" id="28454"/>
    <lineage>
        <taxon>Bacteria</taxon>
        <taxon>Pseudomonadati</taxon>
        <taxon>Bacteroidota</taxon>
        <taxon>Sphingobacteriia</taxon>
        <taxon>Sphingobacteriales</taxon>
        <taxon>Sphingobacteriaceae</taxon>
        <taxon>Sphingobacterium</taxon>
    </lineage>
</organism>
<accession>A0A2X2J3U1</accession>
<gene>
    <name evidence="2" type="ORF">NCTC11343_02655</name>
</gene>